<keyword evidence="2" id="KW-0274">FAD</keyword>
<evidence type="ECO:0000256" key="5">
    <source>
        <dbReference type="SAM" id="MobiDB-lite"/>
    </source>
</evidence>
<dbReference type="PRINTS" id="PR00420">
    <property type="entry name" value="RNGMNOXGNASE"/>
</dbReference>
<dbReference type="PANTHER" id="PTHR46972">
    <property type="entry name" value="MONOOXYGENASE ASQM-RELATED"/>
    <property type="match status" value="1"/>
</dbReference>
<accession>A0A165G609</accession>
<dbReference type="EMBL" id="KV426057">
    <property type="protein sequence ID" value="KZV90033.1"/>
    <property type="molecule type" value="Genomic_DNA"/>
</dbReference>
<evidence type="ECO:0000256" key="3">
    <source>
        <dbReference type="ARBA" id="ARBA00023002"/>
    </source>
</evidence>
<dbReference type="InterPro" id="IPR002938">
    <property type="entry name" value="FAD-bd"/>
</dbReference>
<dbReference type="PANTHER" id="PTHR46972:SF1">
    <property type="entry name" value="FAD DEPENDENT OXIDOREDUCTASE DOMAIN-CONTAINING PROTEIN"/>
    <property type="match status" value="1"/>
</dbReference>
<evidence type="ECO:0000313" key="7">
    <source>
        <dbReference type="EMBL" id="KZV90033.1"/>
    </source>
</evidence>
<dbReference type="OrthoDB" id="655030at2759"/>
<organism evidence="7 8">
    <name type="scientific">Exidia glandulosa HHB12029</name>
    <dbReference type="NCBI Taxonomy" id="1314781"/>
    <lineage>
        <taxon>Eukaryota</taxon>
        <taxon>Fungi</taxon>
        <taxon>Dikarya</taxon>
        <taxon>Basidiomycota</taxon>
        <taxon>Agaricomycotina</taxon>
        <taxon>Agaricomycetes</taxon>
        <taxon>Auriculariales</taxon>
        <taxon>Exidiaceae</taxon>
        <taxon>Exidia</taxon>
    </lineage>
</organism>
<evidence type="ECO:0000256" key="1">
    <source>
        <dbReference type="ARBA" id="ARBA00022630"/>
    </source>
</evidence>
<keyword evidence="4" id="KW-0503">Monooxygenase</keyword>
<evidence type="ECO:0000256" key="2">
    <source>
        <dbReference type="ARBA" id="ARBA00022827"/>
    </source>
</evidence>
<name>A0A165G609_EXIGL</name>
<reference evidence="7 8" key="1">
    <citation type="journal article" date="2016" name="Mol. Biol. Evol.">
        <title>Comparative Genomics of Early-Diverging Mushroom-Forming Fungi Provides Insights into the Origins of Lignocellulose Decay Capabilities.</title>
        <authorList>
            <person name="Nagy L.G."/>
            <person name="Riley R."/>
            <person name="Tritt A."/>
            <person name="Adam C."/>
            <person name="Daum C."/>
            <person name="Floudas D."/>
            <person name="Sun H."/>
            <person name="Yadav J.S."/>
            <person name="Pangilinan J."/>
            <person name="Larsson K.H."/>
            <person name="Matsuura K."/>
            <person name="Barry K."/>
            <person name="Labutti K."/>
            <person name="Kuo R."/>
            <person name="Ohm R.A."/>
            <person name="Bhattacharya S.S."/>
            <person name="Shirouzu T."/>
            <person name="Yoshinaga Y."/>
            <person name="Martin F.M."/>
            <person name="Grigoriev I.V."/>
            <person name="Hibbett D.S."/>
        </authorList>
    </citation>
    <scope>NUCLEOTIDE SEQUENCE [LARGE SCALE GENOMIC DNA]</scope>
    <source>
        <strain evidence="7 8">HHB12029</strain>
    </source>
</reference>
<keyword evidence="8" id="KW-1185">Reference proteome</keyword>
<dbReference type="Pfam" id="PF01494">
    <property type="entry name" value="FAD_binding_3"/>
    <property type="match status" value="1"/>
</dbReference>
<dbReference type="Proteomes" id="UP000077266">
    <property type="component" value="Unassembled WGS sequence"/>
</dbReference>
<dbReference type="STRING" id="1314781.A0A165G609"/>
<feature type="domain" description="FAD-binding" evidence="6">
    <location>
        <begin position="6"/>
        <end position="330"/>
    </location>
</feature>
<evidence type="ECO:0000313" key="8">
    <source>
        <dbReference type="Proteomes" id="UP000077266"/>
    </source>
</evidence>
<dbReference type="SUPFAM" id="SSF51905">
    <property type="entry name" value="FAD/NAD(P)-binding domain"/>
    <property type="match status" value="1"/>
</dbReference>
<dbReference type="InterPro" id="IPR036188">
    <property type="entry name" value="FAD/NAD-bd_sf"/>
</dbReference>
<feature type="non-terminal residue" evidence="7">
    <location>
        <position position="364"/>
    </location>
</feature>
<evidence type="ECO:0000259" key="6">
    <source>
        <dbReference type="Pfam" id="PF01494"/>
    </source>
</evidence>
<dbReference type="InParanoid" id="A0A165G609"/>
<keyword evidence="1" id="KW-0285">Flavoprotein</keyword>
<evidence type="ECO:0000256" key="4">
    <source>
        <dbReference type="ARBA" id="ARBA00023033"/>
    </source>
</evidence>
<dbReference type="GO" id="GO:0071949">
    <property type="term" value="F:FAD binding"/>
    <property type="evidence" value="ECO:0007669"/>
    <property type="project" value="InterPro"/>
</dbReference>
<feature type="region of interest" description="Disordered" evidence="5">
    <location>
        <begin position="84"/>
        <end position="103"/>
    </location>
</feature>
<dbReference type="AlphaFoldDB" id="A0A165G609"/>
<keyword evidence="3" id="KW-0560">Oxidoreductase</keyword>
<gene>
    <name evidence="7" type="ORF">EXIGLDRAFT_128865</name>
</gene>
<dbReference type="Gene3D" id="3.50.50.60">
    <property type="entry name" value="FAD/NAD(P)-binding domain"/>
    <property type="match status" value="1"/>
</dbReference>
<dbReference type="GO" id="GO:0004497">
    <property type="term" value="F:monooxygenase activity"/>
    <property type="evidence" value="ECO:0007669"/>
    <property type="project" value="UniProtKB-KW"/>
</dbReference>
<feature type="compositionally biased region" description="Pro residues" evidence="5">
    <location>
        <begin position="93"/>
        <end position="102"/>
    </location>
</feature>
<proteinExistence type="predicted"/>
<protein>
    <submittedName>
        <fullName evidence="7">FAD/NAD(P)-binding domain-containing protein</fullName>
    </submittedName>
</protein>
<sequence>MSSPRIAIIGGGPGGLVLLNVLARHNVAATLYERDAEFSSRAHLGGMLDLHEDSGQAAMRGAGCWDEFVKHSRPEGEEATITDKTGETLYHHAPPPDAPPARPEIDRSDIRKILLNAAPEGSIKWGHTFVSATPISNTAQWELAFANGVKTTVDLVVGADGAHSRVRPLVSNAEIQYSGFTGAEVSFGPDVGAAHPDLMARVGKGSVFALDDGKMLGAQRNGDGRVRTYAWFQDSPDVLPRDPADAIAHILARFDGWAPWLRQLVELAELRAVYPRSLYLLPVGHSWPHRAGVTLLGDAMNLMTPFAGRGANVAMYAGLQLGLALAEANGSVEDMDAAVAKYEQDVRKVVVDSASLSEANRKIL</sequence>